<organism evidence="2 3">
    <name type="scientific">Vreelandella titanicae</name>
    <dbReference type="NCBI Taxonomy" id="664683"/>
    <lineage>
        <taxon>Bacteria</taxon>
        <taxon>Pseudomonadati</taxon>
        <taxon>Pseudomonadota</taxon>
        <taxon>Gammaproteobacteria</taxon>
        <taxon>Oceanospirillales</taxon>
        <taxon>Halomonadaceae</taxon>
        <taxon>Vreelandella</taxon>
    </lineage>
</organism>
<name>A0AAP9T0S6_9GAMM</name>
<keyword evidence="3" id="KW-1185">Reference proteome</keyword>
<reference evidence="2 3" key="1">
    <citation type="submission" date="2019-12" db="EMBL/GenBank/DDBJ databases">
        <title>Genome sequencing and assembly of endphytes of Porphyra tenera.</title>
        <authorList>
            <person name="Park J.M."/>
            <person name="Shin R."/>
            <person name="Jo S.H."/>
        </authorList>
    </citation>
    <scope>NUCLEOTIDE SEQUENCE [LARGE SCALE GENOMIC DNA]</scope>
    <source>
        <strain evidence="2 3">GPM3</strain>
    </source>
</reference>
<protein>
    <recommendedName>
        <fullName evidence="4">Outer membrane protein assembly factor BamE</fullName>
    </recommendedName>
</protein>
<dbReference type="RefSeq" id="WP_022523186.1">
    <property type="nucleotide sequence ID" value="NZ_CP054580.1"/>
</dbReference>
<evidence type="ECO:0000313" key="3">
    <source>
        <dbReference type="Proteomes" id="UP000509761"/>
    </source>
</evidence>
<feature type="chain" id="PRO_5043019484" description="Outer membrane protein assembly factor BamE" evidence="1">
    <location>
        <begin position="21"/>
        <end position="104"/>
    </location>
</feature>
<proteinExistence type="predicted"/>
<evidence type="ECO:0008006" key="4">
    <source>
        <dbReference type="Google" id="ProtNLM"/>
    </source>
</evidence>
<keyword evidence="1" id="KW-0732">Signal</keyword>
<accession>A0AAP9T0S6</accession>
<gene>
    <name evidence="2" type="ORF">FX987_01578</name>
</gene>
<feature type="signal peptide" evidence="1">
    <location>
        <begin position="1"/>
        <end position="20"/>
    </location>
</feature>
<dbReference type="EMBL" id="CP054580">
    <property type="protein sequence ID" value="QKS23811.1"/>
    <property type="molecule type" value="Genomic_DNA"/>
</dbReference>
<evidence type="ECO:0000256" key="1">
    <source>
        <dbReference type="SAM" id="SignalP"/>
    </source>
</evidence>
<dbReference type="Proteomes" id="UP000509761">
    <property type="component" value="Chromosome"/>
</dbReference>
<sequence>MKMILSLLAVAFFLHGCATGERMQTVSEGMSKEEVVSQLGEPDGYRRNGDYEALQYTNRLISGWSWDRTDYTVILENGRVVEYGPGEVRERDSGTGTLILVPVR</sequence>
<dbReference type="AlphaFoldDB" id="A0AAP9T0S6"/>
<evidence type="ECO:0000313" key="2">
    <source>
        <dbReference type="EMBL" id="QKS23811.1"/>
    </source>
</evidence>